<dbReference type="HAMAP" id="MF_02019">
    <property type="entry name" value="MurF"/>
    <property type="match status" value="1"/>
</dbReference>
<keyword evidence="3 10" id="KW-0132">Cell division</keyword>
<dbReference type="Proteomes" id="UP000831684">
    <property type="component" value="Chromosome"/>
</dbReference>
<feature type="domain" description="Mur ligase central" evidence="14">
    <location>
        <begin position="118"/>
        <end position="308"/>
    </location>
</feature>
<evidence type="ECO:0000259" key="13">
    <source>
        <dbReference type="Pfam" id="PF02875"/>
    </source>
</evidence>
<keyword evidence="8 10" id="KW-0131">Cell cycle</keyword>
<feature type="binding site" evidence="10">
    <location>
        <begin position="120"/>
        <end position="126"/>
    </location>
    <ligand>
        <name>ATP</name>
        <dbReference type="ChEBI" id="CHEBI:30616"/>
    </ligand>
</feature>
<evidence type="ECO:0000256" key="4">
    <source>
        <dbReference type="ARBA" id="ARBA00022741"/>
    </source>
</evidence>
<dbReference type="GO" id="GO:0051301">
    <property type="term" value="P:cell division"/>
    <property type="evidence" value="ECO:0007669"/>
    <property type="project" value="UniProtKB-KW"/>
</dbReference>
<dbReference type="SUPFAM" id="SSF53244">
    <property type="entry name" value="MurD-like peptide ligases, peptide-binding domain"/>
    <property type="match status" value="1"/>
</dbReference>
<dbReference type="GO" id="GO:0008360">
    <property type="term" value="P:regulation of cell shape"/>
    <property type="evidence" value="ECO:0007669"/>
    <property type="project" value="UniProtKB-KW"/>
</dbReference>
<evidence type="ECO:0000256" key="1">
    <source>
        <dbReference type="ARBA" id="ARBA00022490"/>
    </source>
</evidence>
<dbReference type="RefSeq" id="WP_244450546.1">
    <property type="nucleotide sequence ID" value="NZ_CP083239.1"/>
</dbReference>
<dbReference type="Pfam" id="PF01225">
    <property type="entry name" value="Mur_ligase"/>
    <property type="match status" value="1"/>
</dbReference>
<organism evidence="15 16">
    <name type="scientific">Ancylobacter polymorphus</name>
    <dbReference type="NCBI Taxonomy" id="223390"/>
    <lineage>
        <taxon>Bacteria</taxon>
        <taxon>Pseudomonadati</taxon>
        <taxon>Pseudomonadota</taxon>
        <taxon>Alphaproteobacteria</taxon>
        <taxon>Hyphomicrobiales</taxon>
        <taxon>Xanthobacteraceae</taxon>
        <taxon>Ancylobacter</taxon>
    </lineage>
</organism>
<dbReference type="GO" id="GO:0047480">
    <property type="term" value="F:UDP-N-acetylmuramoyl-tripeptide-D-alanyl-D-alanine ligase activity"/>
    <property type="evidence" value="ECO:0007669"/>
    <property type="project" value="UniProtKB-UniRule"/>
</dbReference>
<comment type="pathway">
    <text evidence="10 11">Cell wall biogenesis; peptidoglycan biosynthesis.</text>
</comment>
<dbReference type="PANTHER" id="PTHR43024">
    <property type="entry name" value="UDP-N-ACETYLMURAMOYL-TRIPEPTIDE--D-ALANYL-D-ALANINE LIGASE"/>
    <property type="match status" value="1"/>
</dbReference>
<evidence type="ECO:0000256" key="8">
    <source>
        <dbReference type="ARBA" id="ARBA00023306"/>
    </source>
</evidence>
<dbReference type="GO" id="GO:0071555">
    <property type="term" value="P:cell wall organization"/>
    <property type="evidence" value="ECO:0007669"/>
    <property type="project" value="UniProtKB-KW"/>
</dbReference>
<keyword evidence="2 10" id="KW-0436">Ligase</keyword>
<accession>A0A9E6ZW67</accession>
<dbReference type="GO" id="GO:0009252">
    <property type="term" value="P:peptidoglycan biosynthetic process"/>
    <property type="evidence" value="ECO:0007669"/>
    <property type="project" value="UniProtKB-UniRule"/>
</dbReference>
<dbReference type="InterPro" id="IPR036615">
    <property type="entry name" value="Mur_ligase_C_dom_sf"/>
</dbReference>
<dbReference type="InterPro" id="IPR036565">
    <property type="entry name" value="Mur-like_cat_sf"/>
</dbReference>
<dbReference type="InterPro" id="IPR005863">
    <property type="entry name" value="UDP-N-AcMur_synth"/>
</dbReference>
<dbReference type="InterPro" id="IPR000713">
    <property type="entry name" value="Mur_ligase_N"/>
</dbReference>
<keyword evidence="7 10" id="KW-0573">Peptidoglycan synthesis</keyword>
<dbReference type="InterPro" id="IPR013221">
    <property type="entry name" value="Mur_ligase_cen"/>
</dbReference>
<evidence type="ECO:0000259" key="14">
    <source>
        <dbReference type="Pfam" id="PF08245"/>
    </source>
</evidence>
<dbReference type="SUPFAM" id="SSF63418">
    <property type="entry name" value="MurE/MurF N-terminal domain"/>
    <property type="match status" value="1"/>
</dbReference>
<dbReference type="Gene3D" id="3.40.1390.10">
    <property type="entry name" value="MurE/MurF, N-terminal domain"/>
    <property type="match status" value="1"/>
</dbReference>
<feature type="domain" description="Mur ligase N-terminal catalytic" evidence="12">
    <location>
        <begin position="33"/>
        <end position="78"/>
    </location>
</feature>
<comment type="catalytic activity">
    <reaction evidence="10 11">
        <text>D-alanyl-D-alanine + UDP-N-acetyl-alpha-D-muramoyl-L-alanyl-gamma-D-glutamyl-meso-2,6-diaminopimelate + ATP = UDP-N-acetyl-alpha-D-muramoyl-L-alanyl-gamma-D-glutamyl-meso-2,6-diaminopimeloyl-D-alanyl-D-alanine + ADP + phosphate + H(+)</text>
        <dbReference type="Rhea" id="RHEA:28374"/>
        <dbReference type="ChEBI" id="CHEBI:15378"/>
        <dbReference type="ChEBI" id="CHEBI:30616"/>
        <dbReference type="ChEBI" id="CHEBI:43474"/>
        <dbReference type="ChEBI" id="CHEBI:57822"/>
        <dbReference type="ChEBI" id="CHEBI:61386"/>
        <dbReference type="ChEBI" id="CHEBI:83905"/>
        <dbReference type="ChEBI" id="CHEBI:456216"/>
        <dbReference type="EC" id="6.3.2.10"/>
    </reaction>
</comment>
<dbReference type="Gene3D" id="3.90.190.20">
    <property type="entry name" value="Mur ligase, C-terminal domain"/>
    <property type="match status" value="1"/>
</dbReference>
<name>A0A9E6ZW67_9HYPH</name>
<keyword evidence="6 10" id="KW-0133">Cell shape</keyword>
<evidence type="ECO:0000256" key="2">
    <source>
        <dbReference type="ARBA" id="ARBA00022598"/>
    </source>
</evidence>
<evidence type="ECO:0000256" key="11">
    <source>
        <dbReference type="RuleBase" id="RU004136"/>
    </source>
</evidence>
<gene>
    <name evidence="10" type="primary">murF</name>
    <name evidence="15" type="ORF">K9D25_09205</name>
</gene>
<keyword evidence="1 10" id="KW-0963">Cytoplasm</keyword>
<evidence type="ECO:0000256" key="9">
    <source>
        <dbReference type="ARBA" id="ARBA00023316"/>
    </source>
</evidence>
<evidence type="ECO:0000256" key="7">
    <source>
        <dbReference type="ARBA" id="ARBA00022984"/>
    </source>
</evidence>
<keyword evidence="9 10" id="KW-0961">Cell wall biogenesis/degradation</keyword>
<comment type="function">
    <text evidence="10 11">Involved in cell wall formation. Catalyzes the final step in the synthesis of UDP-N-acetylmuramoyl-pentapeptide, the precursor of murein.</text>
</comment>
<dbReference type="NCBIfam" id="TIGR01143">
    <property type="entry name" value="murF"/>
    <property type="match status" value="1"/>
</dbReference>
<dbReference type="KEGG" id="apol:K9D25_09205"/>
<dbReference type="Pfam" id="PF02875">
    <property type="entry name" value="Mur_ligase_C"/>
    <property type="match status" value="1"/>
</dbReference>
<evidence type="ECO:0000256" key="6">
    <source>
        <dbReference type="ARBA" id="ARBA00022960"/>
    </source>
</evidence>
<dbReference type="NCBIfam" id="NF010693">
    <property type="entry name" value="PRK14093.1"/>
    <property type="match status" value="1"/>
</dbReference>
<dbReference type="GO" id="GO:0005524">
    <property type="term" value="F:ATP binding"/>
    <property type="evidence" value="ECO:0007669"/>
    <property type="project" value="UniProtKB-UniRule"/>
</dbReference>
<dbReference type="PANTHER" id="PTHR43024:SF1">
    <property type="entry name" value="UDP-N-ACETYLMURAMOYL-TRIPEPTIDE--D-ALANYL-D-ALANINE LIGASE"/>
    <property type="match status" value="1"/>
</dbReference>
<dbReference type="SUPFAM" id="SSF53623">
    <property type="entry name" value="MurD-like peptide ligases, catalytic domain"/>
    <property type="match status" value="1"/>
</dbReference>
<dbReference type="AlphaFoldDB" id="A0A9E6ZW67"/>
<protein>
    <recommendedName>
        <fullName evidence="10 11">UDP-N-acetylmuramoyl-tripeptide--D-alanyl-D-alanine ligase</fullName>
        <ecNumber evidence="10 11">6.3.2.10</ecNumber>
    </recommendedName>
    <alternativeName>
        <fullName evidence="10">D-alanyl-D-alanine-adding enzyme</fullName>
    </alternativeName>
</protein>
<keyword evidence="4 10" id="KW-0547">Nucleotide-binding</keyword>
<keyword evidence="5 10" id="KW-0067">ATP-binding</keyword>
<dbReference type="InterPro" id="IPR004101">
    <property type="entry name" value="Mur_ligase_C"/>
</dbReference>
<sequence>MSAGSAALSPLWTPEALAQATGGVLAGAPAAAIGGVSIDTRTLRPGDVFFALRGDNSDGHAYVAMAHERGGALSVVERGRTGDMPDGASLLLVDDVLRALEAAGRAARGRSRARIVGVTGSVGKTTTKEALALALGADGPTHASAASYNNHWGVPLSLARMPQDSVYGVFELGMNHAGEIATLVDMVRPHVAIITTVEPVHIAQFDSVEGIADAKAEIFTGVTPGGAAVLNRDNRHYERLVAAARAAGIGTIIGFGEAEGAQARLTSVNLQPHMSTAMADIMGESVSFKVGLPGRHIVQNALAVLAAAKLAGADLCLAALALSALGPPPGRGVRTGLAVKGGRATIIDESYNANPASMRAALAVLGTTPPTGRGRRIAVLGDMLELGPQGEAMHRELAPAAAAADLVFCAGPLMRALWEALPESRRGGWAPDAAALLPLVAERLRGGDVIMVKGSNGSRMGPLVRALIERFPDDRLAETAESSE</sequence>
<proteinExistence type="inferred from homology"/>
<evidence type="ECO:0000256" key="3">
    <source>
        <dbReference type="ARBA" id="ARBA00022618"/>
    </source>
</evidence>
<dbReference type="InterPro" id="IPR035911">
    <property type="entry name" value="MurE/MurF_N"/>
</dbReference>
<dbReference type="InterPro" id="IPR051046">
    <property type="entry name" value="MurCDEF_CellWall_CoF430Synth"/>
</dbReference>
<dbReference type="GO" id="GO:0005737">
    <property type="term" value="C:cytoplasm"/>
    <property type="evidence" value="ECO:0007669"/>
    <property type="project" value="UniProtKB-SubCell"/>
</dbReference>
<dbReference type="EC" id="6.3.2.10" evidence="10 11"/>
<comment type="subcellular location">
    <subcellularLocation>
        <location evidence="10 11">Cytoplasm</location>
    </subcellularLocation>
</comment>
<dbReference type="Pfam" id="PF08245">
    <property type="entry name" value="Mur_ligase_M"/>
    <property type="match status" value="1"/>
</dbReference>
<dbReference type="EMBL" id="CP083239">
    <property type="protein sequence ID" value="UOK72851.1"/>
    <property type="molecule type" value="Genomic_DNA"/>
</dbReference>
<evidence type="ECO:0000313" key="16">
    <source>
        <dbReference type="Proteomes" id="UP000831684"/>
    </source>
</evidence>
<evidence type="ECO:0000259" key="12">
    <source>
        <dbReference type="Pfam" id="PF01225"/>
    </source>
</evidence>
<reference evidence="15" key="1">
    <citation type="submission" date="2021-09" db="EMBL/GenBank/DDBJ databases">
        <title>Network and meta-omics reveal the key degrader and cooperation patterns in an efficient 1,4-dioxane-degrading microbial community.</title>
        <authorList>
            <person name="Dai C."/>
        </authorList>
    </citation>
    <scope>NUCLEOTIDE SEQUENCE</scope>
    <source>
        <strain evidence="15">ZM13</strain>
    </source>
</reference>
<evidence type="ECO:0000313" key="15">
    <source>
        <dbReference type="EMBL" id="UOK72851.1"/>
    </source>
</evidence>
<evidence type="ECO:0000256" key="10">
    <source>
        <dbReference type="HAMAP-Rule" id="MF_02019"/>
    </source>
</evidence>
<feature type="domain" description="Mur ligase C-terminal" evidence="13">
    <location>
        <begin position="343"/>
        <end position="455"/>
    </location>
</feature>
<dbReference type="Gene3D" id="3.40.1190.10">
    <property type="entry name" value="Mur-like, catalytic domain"/>
    <property type="match status" value="1"/>
</dbReference>
<evidence type="ECO:0000256" key="5">
    <source>
        <dbReference type="ARBA" id="ARBA00022840"/>
    </source>
</evidence>
<comment type="similarity">
    <text evidence="10">Belongs to the MurCDEF family. MurF subfamily.</text>
</comment>